<reference evidence="3" key="1">
    <citation type="submission" date="2017-09" db="EMBL/GenBank/DDBJ databases">
        <title>Depth-based differentiation of microbial function through sediment-hosted aquifers and enrichment of novel symbionts in the deep terrestrial subsurface.</title>
        <authorList>
            <person name="Probst A.J."/>
            <person name="Ladd B."/>
            <person name="Jarett J.K."/>
            <person name="Geller-Mcgrath D.E."/>
            <person name="Sieber C.M.K."/>
            <person name="Emerson J.B."/>
            <person name="Anantharaman K."/>
            <person name="Thomas B.C."/>
            <person name="Malmstrom R."/>
            <person name="Stieglmeier M."/>
            <person name="Klingl A."/>
            <person name="Woyke T."/>
            <person name="Ryan C.M."/>
            <person name="Banfield J.F."/>
        </authorList>
    </citation>
    <scope>NUCLEOTIDE SEQUENCE [LARGE SCALE GENOMIC DNA]</scope>
</reference>
<evidence type="ECO:0000313" key="3">
    <source>
        <dbReference type="Proteomes" id="UP000230405"/>
    </source>
</evidence>
<gene>
    <name evidence="2" type="ORF">COX77_00135</name>
</gene>
<dbReference type="EMBL" id="PFPO01000004">
    <property type="protein sequence ID" value="PIZ99903.1"/>
    <property type="molecule type" value="Genomic_DNA"/>
</dbReference>
<comment type="caution">
    <text evidence="2">The sequence shown here is derived from an EMBL/GenBank/DDBJ whole genome shotgun (WGS) entry which is preliminary data.</text>
</comment>
<dbReference type="Proteomes" id="UP000230405">
    <property type="component" value="Unassembled WGS sequence"/>
</dbReference>
<keyword evidence="1" id="KW-0472">Membrane</keyword>
<feature type="transmembrane region" description="Helical" evidence="1">
    <location>
        <begin position="78"/>
        <end position="96"/>
    </location>
</feature>
<organism evidence="2 3">
    <name type="scientific">Candidatus Komeilibacteria bacterium CG_4_10_14_0_2_um_filter_37_10</name>
    <dbReference type="NCBI Taxonomy" id="1974470"/>
    <lineage>
        <taxon>Bacteria</taxon>
        <taxon>Candidatus Komeiliibacteriota</taxon>
    </lineage>
</organism>
<feature type="transmembrane region" description="Helical" evidence="1">
    <location>
        <begin position="12"/>
        <end position="32"/>
    </location>
</feature>
<sequence>MIMPIDKQLFFWRLLVNFWGCLTLLFFVADFLINDRYFNGSLSSLSLVYGAILAIYVGTKEFTRWKNKAYISQHFGELFIIIWTVLMIIFIFFAAFNPHYQISPEFTATYITVMGIFAVSQKSKSLKG</sequence>
<feature type="transmembrane region" description="Helical" evidence="1">
    <location>
        <begin position="38"/>
        <end position="57"/>
    </location>
</feature>
<dbReference type="AlphaFoldDB" id="A0A2M7VGS7"/>
<evidence type="ECO:0000313" key="2">
    <source>
        <dbReference type="EMBL" id="PIZ99903.1"/>
    </source>
</evidence>
<keyword evidence="1" id="KW-0812">Transmembrane</keyword>
<evidence type="ECO:0000256" key="1">
    <source>
        <dbReference type="SAM" id="Phobius"/>
    </source>
</evidence>
<accession>A0A2M7VGS7</accession>
<keyword evidence="1" id="KW-1133">Transmembrane helix</keyword>
<name>A0A2M7VGS7_9BACT</name>
<protein>
    <submittedName>
        <fullName evidence="2">Uncharacterized protein</fullName>
    </submittedName>
</protein>
<proteinExistence type="predicted"/>